<dbReference type="PROSITE" id="PS51257">
    <property type="entry name" value="PROKAR_LIPOPROTEIN"/>
    <property type="match status" value="1"/>
</dbReference>
<dbReference type="Gene3D" id="3.40.190.10">
    <property type="entry name" value="Periplasmic binding protein-like II"/>
    <property type="match status" value="2"/>
</dbReference>
<evidence type="ECO:0000256" key="1">
    <source>
        <dbReference type="ARBA" id="ARBA00022729"/>
    </source>
</evidence>
<keyword evidence="2" id="KW-0472">Membrane</keyword>
<evidence type="ECO:0000256" key="2">
    <source>
        <dbReference type="SAM" id="Phobius"/>
    </source>
</evidence>
<keyword evidence="1" id="KW-0732">Signal</keyword>
<dbReference type="PANTHER" id="PTHR30006">
    <property type="entry name" value="THIAMINE-BINDING PERIPLASMIC PROTEIN-RELATED"/>
    <property type="match status" value="1"/>
</dbReference>
<accession>A0A2S8SNU1</accession>
<dbReference type="AlphaFoldDB" id="A0A2S8SNU1"/>
<dbReference type="PANTHER" id="PTHR30006:SF24">
    <property type="entry name" value="SLL0237 PROTEIN"/>
    <property type="match status" value="1"/>
</dbReference>
<keyword evidence="2" id="KW-1133">Transmembrane helix</keyword>
<evidence type="ECO:0000313" key="4">
    <source>
        <dbReference type="Proteomes" id="UP000237684"/>
    </source>
</evidence>
<feature type="transmembrane region" description="Helical" evidence="2">
    <location>
        <begin position="12"/>
        <end position="30"/>
    </location>
</feature>
<keyword evidence="4" id="KW-1185">Reference proteome</keyword>
<dbReference type="RefSeq" id="WP_157947760.1">
    <property type="nucleotide sequence ID" value="NZ_NIGF01000033.1"/>
</dbReference>
<dbReference type="EMBL" id="NIGF01000033">
    <property type="protein sequence ID" value="PQV62464.1"/>
    <property type="molecule type" value="Genomic_DNA"/>
</dbReference>
<dbReference type="Proteomes" id="UP000237684">
    <property type="component" value="Unassembled WGS sequence"/>
</dbReference>
<name>A0A2S8SNU1_9BACT</name>
<dbReference type="Pfam" id="PF13531">
    <property type="entry name" value="SBP_bac_11"/>
    <property type="match status" value="1"/>
</dbReference>
<dbReference type="OrthoDB" id="9791045at2"/>
<evidence type="ECO:0000313" key="3">
    <source>
        <dbReference type="EMBL" id="PQV62464.1"/>
    </source>
</evidence>
<gene>
    <name evidence="3" type="ORF">B1R32_1337</name>
</gene>
<keyword evidence="2" id="KW-0812">Transmembrane</keyword>
<protein>
    <submittedName>
        <fullName evidence="3">Iron(III) transport system substrate-binding protein</fullName>
    </submittedName>
</protein>
<organism evidence="3 4">
    <name type="scientific">Abditibacterium utsteinense</name>
    <dbReference type="NCBI Taxonomy" id="1960156"/>
    <lineage>
        <taxon>Bacteria</taxon>
        <taxon>Pseudomonadati</taxon>
        <taxon>Abditibacteriota</taxon>
        <taxon>Abditibacteriia</taxon>
        <taxon>Abditibacteriales</taxon>
        <taxon>Abditibacteriaceae</taxon>
        <taxon>Abditibacterium</taxon>
    </lineage>
</organism>
<dbReference type="SUPFAM" id="SSF53850">
    <property type="entry name" value="Periplasmic binding protein-like II"/>
    <property type="match status" value="1"/>
</dbReference>
<reference evidence="3 4" key="1">
    <citation type="journal article" date="2018" name="Syst. Appl. Microbiol.">
        <title>Abditibacterium utsteinense sp. nov., the first cultivated member of candidate phylum FBP, isolated from ice-free Antarctic soil samples.</title>
        <authorList>
            <person name="Tahon G."/>
            <person name="Tytgat B."/>
            <person name="Lebbe L."/>
            <person name="Carlier A."/>
            <person name="Willems A."/>
        </authorList>
    </citation>
    <scope>NUCLEOTIDE SEQUENCE [LARGE SCALE GENOMIC DNA]</scope>
    <source>
        <strain evidence="3 4">LMG 29911</strain>
    </source>
</reference>
<comment type="caution">
    <text evidence="3">The sequence shown here is derived from an EMBL/GenBank/DDBJ whole genome shotgun (WGS) entry which is preliminary data.</text>
</comment>
<proteinExistence type="predicted"/>
<sequence length="346" mass="38253">MDDNKRIRFLRAALYFSFGAFVLLWMMLILQGCATKNEARVVLYCSVDEVYAKPLIKKLELQTGLKIDALFDTEATKTAGLANRIRAERDRPRADVFWSSALLQTLLMSDEGALQAYDSPAARDLPARFRGKDWVGVGARAHILVTRTPQSFDLPTVADLTSNGLSPIGISNPQFGTASDWATALSLRWGIAKTRNYFAALKKNDVRILPGNGDVARQTAQGDLRFGVTDSDDYLALKPQNKTFSLLKTNKDNVLVPGAASILKGAPHPENAKKLLDAIASAQGERALTLQMPGVFSLRHLDDRSNFQSGGEDFSFFIGAPKDDYSKWAATWRQIREPLNQIFSSH</sequence>
<dbReference type="InParanoid" id="A0A2S8SNU1"/>